<feature type="transmembrane region" description="Helical" evidence="2">
    <location>
        <begin position="140"/>
        <end position="161"/>
    </location>
</feature>
<feature type="transmembrane region" description="Helical" evidence="2">
    <location>
        <begin position="310"/>
        <end position="327"/>
    </location>
</feature>
<feature type="region of interest" description="Disordered" evidence="1">
    <location>
        <begin position="365"/>
        <end position="403"/>
    </location>
</feature>
<accession>A0A162L2U8</accession>
<feature type="transmembrane region" description="Helical" evidence="2">
    <location>
        <begin position="197"/>
        <end position="218"/>
    </location>
</feature>
<name>A0A162L2U8_9PROT</name>
<reference evidence="3 4" key="1">
    <citation type="submission" date="2015-12" db="EMBL/GenBank/DDBJ databases">
        <title>Genome sequence of Tistrella mobilis MCCC 1A02139.</title>
        <authorList>
            <person name="Lu L."/>
            <person name="Lai Q."/>
            <person name="Shao Z."/>
            <person name="Qian P."/>
        </authorList>
    </citation>
    <scope>NUCLEOTIDE SEQUENCE [LARGE SCALE GENOMIC DNA]</scope>
    <source>
        <strain evidence="3 4">MCCC 1A02139</strain>
    </source>
</reference>
<feature type="transmembrane region" description="Helical" evidence="2">
    <location>
        <begin position="339"/>
        <end position="359"/>
    </location>
</feature>
<comment type="caution">
    <text evidence="3">The sequence shown here is derived from an EMBL/GenBank/DDBJ whole genome shotgun (WGS) entry which is preliminary data.</text>
</comment>
<dbReference type="PANTHER" id="PTHR38592:SF3">
    <property type="entry name" value="BLL4819 PROTEIN"/>
    <property type="match status" value="1"/>
</dbReference>
<feature type="transmembrane region" description="Helical" evidence="2">
    <location>
        <begin position="230"/>
        <end position="252"/>
    </location>
</feature>
<organism evidence="3 4">
    <name type="scientific">Tistrella mobilis</name>
    <dbReference type="NCBI Taxonomy" id="171437"/>
    <lineage>
        <taxon>Bacteria</taxon>
        <taxon>Pseudomonadati</taxon>
        <taxon>Pseudomonadota</taxon>
        <taxon>Alphaproteobacteria</taxon>
        <taxon>Geminicoccales</taxon>
        <taxon>Geminicoccaceae</taxon>
        <taxon>Tistrella</taxon>
    </lineage>
</organism>
<evidence type="ECO:0000256" key="1">
    <source>
        <dbReference type="SAM" id="MobiDB-lite"/>
    </source>
</evidence>
<dbReference type="InterPro" id="IPR014550">
    <property type="entry name" value="UCP028704_OpgC"/>
</dbReference>
<feature type="transmembrane region" description="Helical" evidence="2">
    <location>
        <begin position="272"/>
        <end position="290"/>
    </location>
</feature>
<dbReference type="AlphaFoldDB" id="A0A162L2U8"/>
<sequence>MDAIRRGRLNEIDTVRGLALAMIFIDHVPGNPLENITIRNFGFADATEIFVFLAGLAAALAYFRKFTADRPWLASAKAAKRGFDLYLVHVFCIAVVAALVAWMAGATADPELYSWINLGPIFNDPAAGLMGVVTLGHQPGYFNILPMYICFMLALPVMMLIARASVGAMLVASATVWVVANMTGMNAPQWPNGGGWFFNPLAWQFVFAIGFVVGAGILGRAQVVPYRAWAWWLAAAYLVLALAMKLAAFYPARDMLPIPFFLYGQDKTFVTLPRILHLLALVYVVAYSPAGRWLRDLGANNPFAVMGRQGLAVFATGSLLAVAAQLVRVPLGGGVVLDVVLVSAGLVILVLLAGGLEWLKRSTTQTSARTATPARTTVAPARTAPAAPSAAVPPAKAFGPVRA</sequence>
<feature type="transmembrane region" description="Helical" evidence="2">
    <location>
        <begin position="83"/>
        <end position="105"/>
    </location>
</feature>
<dbReference type="EMBL" id="LPZR01000135">
    <property type="protein sequence ID" value="KYO52938.1"/>
    <property type="molecule type" value="Genomic_DNA"/>
</dbReference>
<dbReference type="PANTHER" id="PTHR38592">
    <property type="entry name" value="BLL4819 PROTEIN"/>
    <property type="match status" value="1"/>
</dbReference>
<feature type="transmembrane region" description="Helical" evidence="2">
    <location>
        <begin position="168"/>
        <end position="185"/>
    </location>
</feature>
<dbReference type="RefSeq" id="WP_062763840.1">
    <property type="nucleotide sequence ID" value="NZ_CP121045.1"/>
</dbReference>
<keyword evidence="2" id="KW-0812">Transmembrane</keyword>
<dbReference type="Pfam" id="PF10129">
    <property type="entry name" value="OpgC_C"/>
    <property type="match status" value="1"/>
</dbReference>
<gene>
    <name evidence="3" type="ORF">AUP44_04395</name>
</gene>
<keyword evidence="2" id="KW-1133">Transmembrane helix</keyword>
<evidence type="ECO:0000313" key="3">
    <source>
        <dbReference type="EMBL" id="KYO52938.1"/>
    </source>
</evidence>
<evidence type="ECO:0000256" key="2">
    <source>
        <dbReference type="SAM" id="Phobius"/>
    </source>
</evidence>
<evidence type="ECO:0008006" key="5">
    <source>
        <dbReference type="Google" id="ProtNLM"/>
    </source>
</evidence>
<dbReference type="OrthoDB" id="9775975at2"/>
<evidence type="ECO:0000313" key="4">
    <source>
        <dbReference type="Proteomes" id="UP000075787"/>
    </source>
</evidence>
<dbReference type="PIRSF" id="PIRSF028704">
    <property type="entry name" value="UPC028704"/>
    <property type="match status" value="1"/>
</dbReference>
<keyword evidence="2" id="KW-0472">Membrane</keyword>
<dbReference type="Proteomes" id="UP000075787">
    <property type="component" value="Unassembled WGS sequence"/>
</dbReference>
<proteinExistence type="predicted"/>
<feature type="transmembrane region" description="Helical" evidence="2">
    <location>
        <begin position="41"/>
        <end position="63"/>
    </location>
</feature>
<protein>
    <recommendedName>
        <fullName evidence="5">OpgC protein</fullName>
    </recommendedName>
</protein>
<feature type="compositionally biased region" description="Low complexity" evidence="1">
    <location>
        <begin position="366"/>
        <end position="395"/>
    </location>
</feature>
<dbReference type="GeneID" id="97241476"/>